<dbReference type="EMBL" id="CAKLBY020000029">
    <property type="protein sequence ID" value="CAK7905424.1"/>
    <property type="molecule type" value="Genomic_DNA"/>
</dbReference>
<dbReference type="Proteomes" id="UP001162060">
    <property type="component" value="Unassembled WGS sequence"/>
</dbReference>
<accession>A0AAV1T6H1</accession>
<dbReference type="PANTHER" id="PTHR33064:SF37">
    <property type="entry name" value="RIBONUCLEASE H"/>
    <property type="match status" value="1"/>
</dbReference>
<dbReference type="SUPFAM" id="SSF56672">
    <property type="entry name" value="DNA/RNA polymerases"/>
    <property type="match status" value="1"/>
</dbReference>
<proteinExistence type="predicted"/>
<protein>
    <submittedName>
        <fullName evidence="1">Uncharacterized protein</fullName>
    </submittedName>
</protein>
<evidence type="ECO:0000313" key="2">
    <source>
        <dbReference type="Proteomes" id="UP001162060"/>
    </source>
</evidence>
<dbReference type="InterPro" id="IPR051320">
    <property type="entry name" value="Viral_Replic_Matur_Polypro"/>
</dbReference>
<dbReference type="Gene3D" id="3.30.70.270">
    <property type="match status" value="2"/>
</dbReference>
<sequence length="176" mass="19855">MDEKTDVEVYRNHVRKVLTLVREHKLLADLKKCIFSASEIPLLGYIVGKNGVRPDPGKIKAIDDWPVPVDVKGLRMFLGLVTYLHKYSCNYAEMTVNLSRLLKQHERWPKSAECQHYLEGIRKNLIQSPVLAIADQVDHSMWFVTPVIVRSAARYYSTTQTALSASLLSIASAASS</sequence>
<dbReference type="AlphaFoldDB" id="A0AAV1T6H1"/>
<evidence type="ECO:0000313" key="1">
    <source>
        <dbReference type="EMBL" id="CAK7905424.1"/>
    </source>
</evidence>
<reference evidence="1" key="1">
    <citation type="submission" date="2024-01" db="EMBL/GenBank/DDBJ databases">
        <authorList>
            <person name="Webb A."/>
        </authorList>
    </citation>
    <scope>NUCLEOTIDE SEQUENCE</scope>
    <source>
        <strain evidence="1">Pm1</strain>
    </source>
</reference>
<name>A0AAV1T6H1_9STRA</name>
<dbReference type="PANTHER" id="PTHR33064">
    <property type="entry name" value="POL PROTEIN"/>
    <property type="match status" value="1"/>
</dbReference>
<comment type="caution">
    <text evidence="1">The sequence shown here is derived from an EMBL/GenBank/DDBJ whole genome shotgun (WGS) entry which is preliminary data.</text>
</comment>
<organism evidence="1 2">
    <name type="scientific">Peronospora matthiolae</name>
    <dbReference type="NCBI Taxonomy" id="2874970"/>
    <lineage>
        <taxon>Eukaryota</taxon>
        <taxon>Sar</taxon>
        <taxon>Stramenopiles</taxon>
        <taxon>Oomycota</taxon>
        <taxon>Peronosporomycetes</taxon>
        <taxon>Peronosporales</taxon>
        <taxon>Peronosporaceae</taxon>
        <taxon>Peronospora</taxon>
    </lineage>
</organism>
<dbReference type="InterPro" id="IPR043502">
    <property type="entry name" value="DNA/RNA_pol_sf"/>
</dbReference>
<dbReference type="InterPro" id="IPR043128">
    <property type="entry name" value="Rev_trsase/Diguanyl_cyclase"/>
</dbReference>
<gene>
    <name evidence="1" type="ORF">PM001_LOCUS3106</name>
</gene>